<feature type="coiled-coil region" evidence="1">
    <location>
        <begin position="31"/>
        <end position="96"/>
    </location>
</feature>
<dbReference type="EMBL" id="BK032845">
    <property type="protein sequence ID" value="DAF63903.1"/>
    <property type="molecule type" value="Genomic_DNA"/>
</dbReference>
<evidence type="ECO:0000313" key="3">
    <source>
        <dbReference type="EMBL" id="DAF63903.1"/>
    </source>
</evidence>
<feature type="transmembrane region" description="Helical" evidence="2">
    <location>
        <begin position="6"/>
        <end position="30"/>
    </location>
</feature>
<organism evidence="3">
    <name type="scientific">Siphoviridae sp. ctgn638</name>
    <dbReference type="NCBI Taxonomy" id="2827913"/>
    <lineage>
        <taxon>Viruses</taxon>
        <taxon>Duplodnaviria</taxon>
        <taxon>Heunggongvirae</taxon>
        <taxon>Uroviricota</taxon>
        <taxon>Caudoviricetes</taxon>
    </lineage>
</organism>
<name>A0A8S5TLM0_9CAUD</name>
<accession>A0A8S5TLM0</accession>
<keyword evidence="2" id="KW-1133">Transmembrane helix</keyword>
<proteinExistence type="predicted"/>
<keyword evidence="2" id="KW-0472">Membrane</keyword>
<sequence>MKWELIIAGSALFITIIVNIGTIAFFAGILKSNQENQKEALLNLKNDFKEHFDRLEKKQDKHNGLIERTYKNERDISVLQEQVKVENHRIEDLERLS</sequence>
<keyword evidence="2" id="KW-0812">Transmembrane</keyword>
<reference evidence="3" key="1">
    <citation type="journal article" date="2021" name="Proc. Natl. Acad. Sci. U.S.A.">
        <title>A Catalog of Tens of Thousands of Viruses from Human Metagenomes Reveals Hidden Associations with Chronic Diseases.</title>
        <authorList>
            <person name="Tisza M.J."/>
            <person name="Buck C.B."/>
        </authorList>
    </citation>
    <scope>NUCLEOTIDE SEQUENCE</scope>
    <source>
        <strain evidence="3">Ctgn638</strain>
    </source>
</reference>
<protein>
    <submittedName>
        <fullName evidence="3">Uncharacterized protein</fullName>
    </submittedName>
</protein>
<keyword evidence="1" id="KW-0175">Coiled coil</keyword>
<evidence type="ECO:0000256" key="1">
    <source>
        <dbReference type="SAM" id="Coils"/>
    </source>
</evidence>
<evidence type="ECO:0000256" key="2">
    <source>
        <dbReference type="SAM" id="Phobius"/>
    </source>
</evidence>